<dbReference type="Gene3D" id="2.60.40.10">
    <property type="entry name" value="Immunoglobulins"/>
    <property type="match status" value="1"/>
</dbReference>
<dbReference type="GO" id="GO:0004553">
    <property type="term" value="F:hydrolase activity, hydrolyzing O-glycosyl compounds"/>
    <property type="evidence" value="ECO:0007669"/>
    <property type="project" value="InterPro"/>
</dbReference>
<evidence type="ECO:0000313" key="5">
    <source>
        <dbReference type="Proteomes" id="UP000823849"/>
    </source>
</evidence>
<keyword evidence="2 4" id="KW-0378">Hydrolase</keyword>
<reference evidence="4" key="1">
    <citation type="journal article" date="2021" name="PeerJ">
        <title>Extensive microbial diversity within the chicken gut microbiome revealed by metagenomics and culture.</title>
        <authorList>
            <person name="Gilroy R."/>
            <person name="Ravi A."/>
            <person name="Getino M."/>
            <person name="Pursley I."/>
            <person name="Horton D.L."/>
            <person name="Alikhan N.F."/>
            <person name="Baker D."/>
            <person name="Gharbi K."/>
            <person name="Hall N."/>
            <person name="Watson M."/>
            <person name="Adriaenssens E.M."/>
            <person name="Foster-Nyarko E."/>
            <person name="Jarju S."/>
            <person name="Secka A."/>
            <person name="Antonio M."/>
            <person name="Oren A."/>
            <person name="Chaudhuri R.R."/>
            <person name="La Ragione R."/>
            <person name="Hildebrand F."/>
            <person name="Pallen M.J."/>
        </authorList>
    </citation>
    <scope>NUCLEOTIDE SEQUENCE</scope>
    <source>
        <strain evidence="4">CHK185-5351</strain>
    </source>
</reference>
<dbReference type="Pfam" id="PF01915">
    <property type="entry name" value="Glyco_hydro_3_C"/>
    <property type="match status" value="1"/>
</dbReference>
<dbReference type="InterPro" id="IPR050288">
    <property type="entry name" value="Cellulose_deg_GH3"/>
</dbReference>
<dbReference type="InterPro" id="IPR026891">
    <property type="entry name" value="Fn3-like"/>
</dbReference>
<dbReference type="Proteomes" id="UP000823849">
    <property type="component" value="Unassembled WGS sequence"/>
</dbReference>
<gene>
    <name evidence="4" type="ORF">H9705_04255</name>
</gene>
<dbReference type="Gene3D" id="3.40.50.1700">
    <property type="entry name" value="Glycoside hydrolase family 3 C-terminal domain"/>
    <property type="match status" value="1"/>
</dbReference>
<dbReference type="SUPFAM" id="SSF52279">
    <property type="entry name" value="Beta-D-glucan exohydrolase, C-terminal domain"/>
    <property type="match status" value="1"/>
</dbReference>
<proteinExistence type="inferred from homology"/>
<dbReference type="SUPFAM" id="SSF51445">
    <property type="entry name" value="(Trans)glycosidases"/>
    <property type="match status" value="1"/>
</dbReference>
<dbReference type="Pfam" id="PF14310">
    <property type="entry name" value="Fn3-like"/>
    <property type="match status" value="1"/>
</dbReference>
<dbReference type="PANTHER" id="PTHR42715:SF10">
    <property type="entry name" value="BETA-GLUCOSIDASE"/>
    <property type="match status" value="1"/>
</dbReference>
<name>A0A9D2SMR4_9FIRM</name>
<dbReference type="InterPro" id="IPR002772">
    <property type="entry name" value="Glyco_hydro_3_C"/>
</dbReference>
<comment type="similarity">
    <text evidence="1">Belongs to the glycosyl hydrolase 3 family.</text>
</comment>
<organism evidence="4 5">
    <name type="scientific">Candidatus Fusicatenibacter intestinigallinarum</name>
    <dbReference type="NCBI Taxonomy" id="2838598"/>
    <lineage>
        <taxon>Bacteria</taxon>
        <taxon>Bacillati</taxon>
        <taxon>Bacillota</taxon>
        <taxon>Clostridia</taxon>
        <taxon>Lachnospirales</taxon>
        <taxon>Lachnospiraceae</taxon>
        <taxon>Fusicatenibacter</taxon>
    </lineage>
</organism>
<protein>
    <submittedName>
        <fullName evidence="4">Glycoside hydrolase family 3 C-terminal domain-containing protein</fullName>
    </submittedName>
</protein>
<evidence type="ECO:0000256" key="2">
    <source>
        <dbReference type="ARBA" id="ARBA00022801"/>
    </source>
</evidence>
<dbReference type="InterPro" id="IPR001764">
    <property type="entry name" value="Glyco_hydro_3_N"/>
</dbReference>
<dbReference type="SMART" id="SM01217">
    <property type="entry name" value="Fn3_like"/>
    <property type="match status" value="1"/>
</dbReference>
<dbReference type="GO" id="GO:0005975">
    <property type="term" value="P:carbohydrate metabolic process"/>
    <property type="evidence" value="ECO:0007669"/>
    <property type="project" value="InterPro"/>
</dbReference>
<dbReference type="InterPro" id="IPR013783">
    <property type="entry name" value="Ig-like_fold"/>
</dbReference>
<dbReference type="EMBL" id="DWWU01000018">
    <property type="protein sequence ID" value="HJC15027.1"/>
    <property type="molecule type" value="Genomic_DNA"/>
</dbReference>
<evidence type="ECO:0000256" key="1">
    <source>
        <dbReference type="ARBA" id="ARBA00005336"/>
    </source>
</evidence>
<comment type="caution">
    <text evidence="4">The sequence shown here is derived from an EMBL/GenBank/DDBJ whole genome shotgun (WGS) entry which is preliminary data.</text>
</comment>
<dbReference type="AlphaFoldDB" id="A0A9D2SMR4"/>
<dbReference type="Gene3D" id="3.20.20.300">
    <property type="entry name" value="Glycoside hydrolase, family 3, N-terminal domain"/>
    <property type="match status" value="1"/>
</dbReference>
<evidence type="ECO:0000313" key="4">
    <source>
        <dbReference type="EMBL" id="HJC15027.1"/>
    </source>
</evidence>
<accession>A0A9D2SMR4</accession>
<feature type="domain" description="Fibronectin type III-like" evidence="3">
    <location>
        <begin position="333"/>
        <end position="404"/>
    </location>
</feature>
<dbReference type="InterPro" id="IPR036881">
    <property type="entry name" value="Glyco_hydro_3_C_sf"/>
</dbReference>
<dbReference type="InterPro" id="IPR036962">
    <property type="entry name" value="Glyco_hydro_3_N_sf"/>
</dbReference>
<evidence type="ECO:0000259" key="3">
    <source>
        <dbReference type="SMART" id="SM01217"/>
    </source>
</evidence>
<dbReference type="InterPro" id="IPR017853">
    <property type="entry name" value="GH"/>
</dbReference>
<dbReference type="PANTHER" id="PTHR42715">
    <property type="entry name" value="BETA-GLUCOSIDASE"/>
    <property type="match status" value="1"/>
</dbReference>
<sequence>MAQYFASTSEAVSQREQDHMNRVRALAGECMAILKNDGTLPLKETGNVALYGSGARRTVKGGTGSGDVNSRYVVSIEDGLEDAGFQVKSKEWLSRYDEIRAEARAEYDRNLKKQSEETGMPEFSIQFNSPFQEPEIPEVSEKAEDTNLAVFVIARNSGEGADRYCRKGDYLLTDHEIQALTFLGANYEKTVVVLNVGNVIDLSQLLEIPGINAVLLAGQAGNTGGYATADVLLGKSWPSGKLTDTWAKSYEDYASSRNFSHNNGDLNDEYYQEGIYVGYRYFDTFNVEPLYCFGYGSSYTEFSIETLDVTTDGGNVSVRVKVTNTGSEYPGKEVVQVYYSAPDGQIEKPYQELAAFAKTKLLLPGESEELTISWPIREMASYSEKRAAWVLEAGNYYIRVGSSSRTTRIEAALELTKEVVTEQLKNLFRDETPLEELSRQGVQPYSYPEEEEQKAAARKLSVDGSAIACKEAFYSDGTVEFPAYKGNGKLTAADVKSGKASLEDLVSQLTVEEMAVICNGAAEGGIAENEESVIGSASAAVPGAAGDTTSLLLYDRQIRNIILADGPAGLRLIPHFQVAEDGTMIPCAAAMGEGGEASAAAETKEGTTDYYQYCTAIPIATTLAQSWDMELIETVGEIVGREMEEFHVTLWLAPGMNIHRNPLCGRNFEYYSEDPLLSGMCAAADTKGVQSHAGLGTTIKHYAANNQEDNRMFTNAHISERALREIYLKGFEIAVRTAQPMSIMTSYNLLNGTHTANHYELLTSAARDEWGFAGVIMTDWGTSEDMRSIFGFGQLKYSYSSPDGCVRAGNDLQMPGCRKNTEALIEAVKDGRLTVGELQGCTYRILNIVLQSNAYEDCRPYAEQFGELPWMMKVERS</sequence>
<dbReference type="Pfam" id="PF00933">
    <property type="entry name" value="Glyco_hydro_3"/>
    <property type="match status" value="1"/>
</dbReference>
<reference evidence="4" key="2">
    <citation type="submission" date="2021-04" db="EMBL/GenBank/DDBJ databases">
        <authorList>
            <person name="Gilroy R."/>
        </authorList>
    </citation>
    <scope>NUCLEOTIDE SEQUENCE</scope>
    <source>
        <strain evidence="4">CHK185-5351</strain>
    </source>
</reference>